<evidence type="ECO:0000259" key="6">
    <source>
        <dbReference type="PROSITE" id="PS51007"/>
    </source>
</evidence>
<evidence type="ECO:0000256" key="1">
    <source>
        <dbReference type="ARBA" id="ARBA00022617"/>
    </source>
</evidence>
<gene>
    <name evidence="7" type="ORF">ESA94_19000</name>
</gene>
<evidence type="ECO:0000256" key="3">
    <source>
        <dbReference type="ARBA" id="ARBA00023004"/>
    </source>
</evidence>
<organism evidence="7 8">
    <name type="scientific">Lacibacter luteus</name>
    <dbReference type="NCBI Taxonomy" id="2508719"/>
    <lineage>
        <taxon>Bacteria</taxon>
        <taxon>Pseudomonadati</taxon>
        <taxon>Bacteroidota</taxon>
        <taxon>Chitinophagia</taxon>
        <taxon>Chitinophagales</taxon>
        <taxon>Chitinophagaceae</taxon>
        <taxon>Lacibacter</taxon>
    </lineage>
</organism>
<feature type="signal peptide" evidence="5">
    <location>
        <begin position="1"/>
        <end position="22"/>
    </location>
</feature>
<feature type="chain" id="PRO_5020776412" evidence="5">
    <location>
        <begin position="23"/>
        <end position="137"/>
    </location>
</feature>
<reference evidence="7 8" key="1">
    <citation type="submission" date="2019-01" db="EMBL/GenBank/DDBJ databases">
        <title>Lacibacter sp. strain TTM-7.</title>
        <authorList>
            <person name="Chen W.-M."/>
        </authorList>
    </citation>
    <scope>NUCLEOTIDE SEQUENCE [LARGE SCALE GENOMIC DNA]</scope>
    <source>
        <strain evidence="7 8">TTM-7</strain>
    </source>
</reference>
<dbReference type="EMBL" id="SDHW01000007">
    <property type="protein sequence ID" value="RXK58101.1"/>
    <property type="molecule type" value="Genomic_DNA"/>
</dbReference>
<dbReference type="PANTHER" id="PTHR35008">
    <property type="entry name" value="BLL4482 PROTEIN-RELATED"/>
    <property type="match status" value="1"/>
</dbReference>
<dbReference type="InterPro" id="IPR036909">
    <property type="entry name" value="Cyt_c-like_dom_sf"/>
</dbReference>
<dbReference type="InterPro" id="IPR051459">
    <property type="entry name" value="Cytochrome_c-type_DH"/>
</dbReference>
<dbReference type="PROSITE" id="PS51007">
    <property type="entry name" value="CYTC"/>
    <property type="match status" value="1"/>
</dbReference>
<dbReference type="Gene3D" id="1.10.760.10">
    <property type="entry name" value="Cytochrome c-like domain"/>
    <property type="match status" value="1"/>
</dbReference>
<dbReference type="OrthoDB" id="9811395at2"/>
<evidence type="ECO:0000313" key="7">
    <source>
        <dbReference type="EMBL" id="RXK58101.1"/>
    </source>
</evidence>
<dbReference type="RefSeq" id="WP_129132530.1">
    <property type="nucleotide sequence ID" value="NZ_SDHW01000007.1"/>
</dbReference>
<comment type="caution">
    <text evidence="7">The sequence shown here is derived from an EMBL/GenBank/DDBJ whole genome shotgun (WGS) entry which is preliminary data.</text>
</comment>
<evidence type="ECO:0000256" key="5">
    <source>
        <dbReference type="SAM" id="SignalP"/>
    </source>
</evidence>
<keyword evidence="3 4" id="KW-0408">Iron</keyword>
<keyword evidence="5" id="KW-0732">Signal</keyword>
<keyword evidence="2 4" id="KW-0479">Metal-binding</keyword>
<name>A0A4Q1CEA7_9BACT</name>
<evidence type="ECO:0000313" key="8">
    <source>
        <dbReference type="Proteomes" id="UP000290204"/>
    </source>
</evidence>
<evidence type="ECO:0000256" key="4">
    <source>
        <dbReference type="PROSITE-ProRule" id="PRU00433"/>
    </source>
</evidence>
<feature type="domain" description="Cytochrome c" evidence="6">
    <location>
        <begin position="28"/>
        <end position="117"/>
    </location>
</feature>
<protein>
    <submittedName>
        <fullName evidence="7">Cytochrome c</fullName>
    </submittedName>
</protein>
<dbReference type="Pfam" id="PF00034">
    <property type="entry name" value="Cytochrom_C"/>
    <property type="match status" value="1"/>
</dbReference>
<dbReference type="SUPFAM" id="SSF46626">
    <property type="entry name" value="Cytochrome c"/>
    <property type="match status" value="1"/>
</dbReference>
<dbReference type="GO" id="GO:0020037">
    <property type="term" value="F:heme binding"/>
    <property type="evidence" value="ECO:0007669"/>
    <property type="project" value="InterPro"/>
</dbReference>
<dbReference type="AlphaFoldDB" id="A0A4Q1CEA7"/>
<proteinExistence type="predicted"/>
<dbReference type="GO" id="GO:0046872">
    <property type="term" value="F:metal ion binding"/>
    <property type="evidence" value="ECO:0007669"/>
    <property type="project" value="UniProtKB-KW"/>
</dbReference>
<dbReference type="PANTHER" id="PTHR35008:SF4">
    <property type="entry name" value="BLL4482 PROTEIN"/>
    <property type="match status" value="1"/>
</dbReference>
<sequence length="137" mass="14978">MKQLSIAIILTASIGLFSFSLQQPNLKASMDRGKKVYNETCAVCHLQDGKGLQGLNPPLIKTKQVAGAKPQLINIVLKGMEQELTINGETYYNPMPAQPNLTDQQIADVLTYVRNSFGNKYSLVTAAEVKAARAKIK</sequence>
<dbReference type="GO" id="GO:0009055">
    <property type="term" value="F:electron transfer activity"/>
    <property type="evidence" value="ECO:0007669"/>
    <property type="project" value="InterPro"/>
</dbReference>
<dbReference type="Proteomes" id="UP000290204">
    <property type="component" value="Unassembled WGS sequence"/>
</dbReference>
<evidence type="ECO:0000256" key="2">
    <source>
        <dbReference type="ARBA" id="ARBA00022723"/>
    </source>
</evidence>
<dbReference type="InterPro" id="IPR009056">
    <property type="entry name" value="Cyt_c-like_dom"/>
</dbReference>
<accession>A0A4Q1CEA7</accession>
<keyword evidence="8" id="KW-1185">Reference proteome</keyword>
<keyword evidence="1 4" id="KW-0349">Heme</keyword>